<accession>A0A562DLE5</accession>
<dbReference type="InterPro" id="IPR005263">
    <property type="entry name" value="DapA"/>
</dbReference>
<keyword evidence="6 12" id="KW-0028">Amino-acid biosynthesis</keyword>
<dbReference type="Proteomes" id="UP000321583">
    <property type="component" value="Unassembled WGS sequence"/>
</dbReference>
<dbReference type="AlphaFoldDB" id="A0A562DLE5"/>
<dbReference type="InterPro" id="IPR020624">
    <property type="entry name" value="Schiff_base-form_aldolases_CS"/>
</dbReference>
<evidence type="ECO:0000256" key="2">
    <source>
        <dbReference type="ARBA" id="ARBA00005120"/>
    </source>
</evidence>
<dbReference type="InterPro" id="IPR002220">
    <property type="entry name" value="DapA-like"/>
</dbReference>
<evidence type="ECO:0000256" key="11">
    <source>
        <dbReference type="ARBA" id="ARBA00047836"/>
    </source>
</evidence>
<comment type="caution">
    <text evidence="16">The sequence shown here is derived from an EMBL/GenBank/DDBJ whole genome shotgun (WGS) entry which is preliminary data.</text>
</comment>
<reference evidence="16 17" key="1">
    <citation type="submission" date="2019-07" db="EMBL/GenBank/DDBJ databases">
        <title>Genome sequencing of lignin-degrading bacterial isolates.</title>
        <authorList>
            <person name="Gladden J."/>
        </authorList>
    </citation>
    <scope>NUCLEOTIDE SEQUENCE [LARGE SCALE GENOMIC DNA]</scope>
    <source>
        <strain evidence="16 17">J19</strain>
    </source>
</reference>
<evidence type="ECO:0000256" key="7">
    <source>
        <dbReference type="ARBA" id="ARBA00022915"/>
    </source>
</evidence>
<comment type="similarity">
    <text evidence="3 12 13">Belongs to the DapA family.</text>
</comment>
<dbReference type="GO" id="GO:0019877">
    <property type="term" value="P:diaminopimelate biosynthetic process"/>
    <property type="evidence" value="ECO:0007669"/>
    <property type="project" value="UniProtKB-UniRule"/>
</dbReference>
<evidence type="ECO:0000256" key="10">
    <source>
        <dbReference type="ARBA" id="ARBA00023270"/>
    </source>
</evidence>
<dbReference type="NCBIfam" id="TIGR00674">
    <property type="entry name" value="dapA"/>
    <property type="match status" value="1"/>
</dbReference>
<gene>
    <name evidence="12" type="primary">dapA</name>
    <name evidence="16" type="ORF">L613_002600000230</name>
</gene>
<dbReference type="CDD" id="cd00950">
    <property type="entry name" value="DHDPS"/>
    <property type="match status" value="1"/>
</dbReference>
<evidence type="ECO:0000313" key="17">
    <source>
        <dbReference type="Proteomes" id="UP000321583"/>
    </source>
</evidence>
<protein>
    <recommendedName>
        <fullName evidence="4 12">4-hydroxy-tetrahydrodipicolinate synthase</fullName>
        <shortName evidence="12">HTPA synthase</shortName>
        <ecNumber evidence="4 12">4.3.3.7</ecNumber>
    </recommendedName>
</protein>
<dbReference type="PIRSF" id="PIRSF001365">
    <property type="entry name" value="DHDPS"/>
    <property type="match status" value="1"/>
</dbReference>
<keyword evidence="10 12" id="KW-0704">Schiff base</keyword>
<keyword evidence="8 12" id="KW-0457">Lysine biosynthesis</keyword>
<name>A0A562DLE5_9GAMM</name>
<comment type="subcellular location">
    <subcellularLocation>
        <location evidence="12">Cytoplasm</location>
    </subcellularLocation>
</comment>
<dbReference type="PROSITE" id="PS00666">
    <property type="entry name" value="DHDPS_2"/>
    <property type="match status" value="1"/>
</dbReference>
<organism evidence="16 17">
    <name type="scientific">Pseudoxanthomonas taiwanensis J19</name>
    <dbReference type="NCBI Taxonomy" id="935569"/>
    <lineage>
        <taxon>Bacteria</taxon>
        <taxon>Pseudomonadati</taxon>
        <taxon>Pseudomonadota</taxon>
        <taxon>Gammaproteobacteria</taxon>
        <taxon>Lysobacterales</taxon>
        <taxon>Lysobacteraceae</taxon>
        <taxon>Pseudoxanthomonas</taxon>
    </lineage>
</organism>
<evidence type="ECO:0000256" key="14">
    <source>
        <dbReference type="PIRSR" id="PIRSR001365-1"/>
    </source>
</evidence>
<comment type="catalytic activity">
    <reaction evidence="11 12">
        <text>L-aspartate 4-semialdehyde + pyruvate = (2S,4S)-4-hydroxy-2,3,4,5-tetrahydrodipicolinate + H2O + H(+)</text>
        <dbReference type="Rhea" id="RHEA:34171"/>
        <dbReference type="ChEBI" id="CHEBI:15361"/>
        <dbReference type="ChEBI" id="CHEBI:15377"/>
        <dbReference type="ChEBI" id="CHEBI:15378"/>
        <dbReference type="ChEBI" id="CHEBI:67139"/>
        <dbReference type="ChEBI" id="CHEBI:537519"/>
        <dbReference type="EC" id="4.3.3.7"/>
    </reaction>
</comment>
<evidence type="ECO:0000256" key="4">
    <source>
        <dbReference type="ARBA" id="ARBA00012086"/>
    </source>
</evidence>
<dbReference type="Pfam" id="PF00701">
    <property type="entry name" value="DHDPS"/>
    <property type="match status" value="1"/>
</dbReference>
<proteinExistence type="inferred from homology"/>
<dbReference type="GO" id="GO:0009089">
    <property type="term" value="P:lysine biosynthetic process via diaminopimelate"/>
    <property type="evidence" value="ECO:0007669"/>
    <property type="project" value="UniProtKB-UniRule"/>
</dbReference>
<evidence type="ECO:0000256" key="5">
    <source>
        <dbReference type="ARBA" id="ARBA00022490"/>
    </source>
</evidence>
<dbReference type="PROSITE" id="PS00665">
    <property type="entry name" value="DHDPS_1"/>
    <property type="match status" value="1"/>
</dbReference>
<dbReference type="HAMAP" id="MF_00418">
    <property type="entry name" value="DapA"/>
    <property type="match status" value="1"/>
</dbReference>
<evidence type="ECO:0000256" key="8">
    <source>
        <dbReference type="ARBA" id="ARBA00023154"/>
    </source>
</evidence>
<evidence type="ECO:0000313" key="16">
    <source>
        <dbReference type="EMBL" id="TWH10435.1"/>
    </source>
</evidence>
<evidence type="ECO:0000256" key="1">
    <source>
        <dbReference type="ARBA" id="ARBA00003294"/>
    </source>
</evidence>
<dbReference type="EMBL" id="VLJS01000054">
    <property type="protein sequence ID" value="TWH10435.1"/>
    <property type="molecule type" value="Genomic_DNA"/>
</dbReference>
<feature type="binding site" evidence="12 15">
    <location>
        <position position="58"/>
    </location>
    <ligand>
        <name>pyruvate</name>
        <dbReference type="ChEBI" id="CHEBI:15361"/>
    </ligand>
</feature>
<dbReference type="Gene3D" id="3.20.20.70">
    <property type="entry name" value="Aldolase class I"/>
    <property type="match status" value="1"/>
</dbReference>
<keyword evidence="5 12" id="KW-0963">Cytoplasm</keyword>
<comment type="subunit">
    <text evidence="12">Homotetramer; dimer of dimers.</text>
</comment>
<comment type="pathway">
    <text evidence="2 12">Amino-acid biosynthesis; L-lysine biosynthesis via DAP pathway; (S)-tetrahydrodipicolinate from L-aspartate: step 3/4.</text>
</comment>
<dbReference type="GO" id="GO:0005829">
    <property type="term" value="C:cytosol"/>
    <property type="evidence" value="ECO:0007669"/>
    <property type="project" value="TreeGrafter"/>
</dbReference>
<dbReference type="EC" id="4.3.3.7" evidence="4 12"/>
<dbReference type="PANTHER" id="PTHR12128">
    <property type="entry name" value="DIHYDRODIPICOLINATE SYNTHASE"/>
    <property type="match status" value="1"/>
</dbReference>
<comment type="function">
    <text evidence="1 12">Catalyzes the condensation of (S)-aspartate-beta-semialdehyde [(S)-ASA] and pyruvate to 4-hydroxy-tetrahydrodipicolinate (HTPA).</text>
</comment>
<dbReference type="PANTHER" id="PTHR12128:SF66">
    <property type="entry name" value="4-HYDROXY-2-OXOGLUTARATE ALDOLASE, MITOCHONDRIAL"/>
    <property type="match status" value="1"/>
</dbReference>
<dbReference type="InterPro" id="IPR013785">
    <property type="entry name" value="Aldolase_TIM"/>
</dbReference>
<evidence type="ECO:0000256" key="6">
    <source>
        <dbReference type="ARBA" id="ARBA00022605"/>
    </source>
</evidence>
<comment type="caution">
    <text evidence="12">Was originally thought to be a dihydrodipicolinate synthase (DHDPS), catalyzing the condensation of (S)-aspartate-beta-semialdehyde [(S)-ASA] and pyruvate to dihydrodipicolinate (DHDP). However, it was shown in E.coli that the product of the enzymatic reaction is not dihydrodipicolinate but in fact (4S)-4-hydroxy-2,3,4,5-tetrahydro-(2S)-dipicolinic acid (HTPA), and that the consecutive dehydration reaction leading to DHDP is not spontaneous but catalyzed by DapB.</text>
</comment>
<dbReference type="UniPathway" id="UPA00034">
    <property type="reaction ID" value="UER00017"/>
</dbReference>
<feature type="active site" description="Proton donor/acceptor" evidence="12 14">
    <location>
        <position position="146"/>
    </location>
</feature>
<keyword evidence="9 12" id="KW-0456">Lyase</keyword>
<dbReference type="SMART" id="SM01130">
    <property type="entry name" value="DHDPS"/>
    <property type="match status" value="1"/>
</dbReference>
<dbReference type="GO" id="GO:0008840">
    <property type="term" value="F:4-hydroxy-tetrahydrodipicolinate synthase activity"/>
    <property type="evidence" value="ECO:0007669"/>
    <property type="project" value="UniProtKB-UniRule"/>
</dbReference>
<sequence length="314" mass="32323">MRLRRRIQSETGLHPTGLITALATPFDGNGAIDFDAWRRLLQWQLAAGAQGLVVAGSTGEAAMLDDAEYDALLQVAVETVAGRVPVIAGTGQSGTAATIARTRRAAAAGVDAALVVTPPYVRATQAGLLAHYRAVAGQGGLPLVLYNVPARTACDLLAETVAELAGHENIVAIKEAVADPARIQALVALSGAHFTVLSGDDGSAARAMLSGAHGLVSVGSNIAPAAYRRLCDLARAGDPGAAADWDARLAPLHAFCGIEPNPIPVKALLRAAGYGQGLRLPLLPLSERHHDEAARMAALAAELEAHCRCTTLAA</sequence>
<feature type="site" description="Part of a proton relay during catalysis" evidence="12">
    <location>
        <position position="57"/>
    </location>
</feature>
<dbReference type="PRINTS" id="PR00146">
    <property type="entry name" value="DHPICSNTHASE"/>
</dbReference>
<evidence type="ECO:0000256" key="13">
    <source>
        <dbReference type="PIRNR" id="PIRNR001365"/>
    </source>
</evidence>
<feature type="binding site" evidence="12 15">
    <location>
        <position position="216"/>
    </location>
    <ligand>
        <name>pyruvate</name>
        <dbReference type="ChEBI" id="CHEBI:15361"/>
    </ligand>
</feature>
<feature type="active site" description="Schiff-base intermediate with substrate" evidence="12 14">
    <location>
        <position position="174"/>
    </location>
</feature>
<keyword evidence="7 12" id="KW-0220">Diaminopimelate biosynthesis</keyword>
<evidence type="ECO:0000256" key="9">
    <source>
        <dbReference type="ARBA" id="ARBA00023239"/>
    </source>
</evidence>
<evidence type="ECO:0000256" key="3">
    <source>
        <dbReference type="ARBA" id="ARBA00007592"/>
    </source>
</evidence>
<dbReference type="InterPro" id="IPR020625">
    <property type="entry name" value="Schiff_base-form_aldolases_AS"/>
</dbReference>
<keyword evidence="17" id="KW-1185">Reference proteome</keyword>
<feature type="site" description="Part of a proton relay during catalysis" evidence="12">
    <location>
        <position position="120"/>
    </location>
</feature>
<dbReference type="SUPFAM" id="SSF51569">
    <property type="entry name" value="Aldolase"/>
    <property type="match status" value="1"/>
</dbReference>
<evidence type="ECO:0000256" key="15">
    <source>
        <dbReference type="PIRSR" id="PIRSR001365-2"/>
    </source>
</evidence>
<evidence type="ECO:0000256" key="12">
    <source>
        <dbReference type="HAMAP-Rule" id="MF_00418"/>
    </source>
</evidence>